<dbReference type="InterPro" id="IPR035940">
    <property type="entry name" value="CAP_sf"/>
</dbReference>
<organism evidence="2 3">
    <name type="scientific">Ancylostoma duodenale</name>
    <dbReference type="NCBI Taxonomy" id="51022"/>
    <lineage>
        <taxon>Eukaryota</taxon>
        <taxon>Metazoa</taxon>
        <taxon>Ecdysozoa</taxon>
        <taxon>Nematoda</taxon>
        <taxon>Chromadorea</taxon>
        <taxon>Rhabditida</taxon>
        <taxon>Rhabditina</taxon>
        <taxon>Rhabditomorpha</taxon>
        <taxon>Strongyloidea</taxon>
        <taxon>Ancylostomatidae</taxon>
        <taxon>Ancylostomatinae</taxon>
        <taxon>Ancylostoma</taxon>
    </lineage>
</organism>
<name>A0A0C2C2R3_9BILA</name>
<dbReference type="InterPro" id="IPR014044">
    <property type="entry name" value="CAP_dom"/>
</dbReference>
<evidence type="ECO:0000313" key="2">
    <source>
        <dbReference type="EMBL" id="KIH43817.1"/>
    </source>
</evidence>
<proteinExistence type="predicted"/>
<dbReference type="AlphaFoldDB" id="A0A0C2C2R3"/>
<dbReference type="SUPFAM" id="SSF55797">
    <property type="entry name" value="PR-1-like"/>
    <property type="match status" value="1"/>
</dbReference>
<dbReference type="Gene3D" id="3.40.33.10">
    <property type="entry name" value="CAP"/>
    <property type="match status" value="1"/>
</dbReference>
<reference evidence="2 3" key="1">
    <citation type="submission" date="2013-12" db="EMBL/GenBank/DDBJ databases">
        <title>Draft genome of the parsitic nematode Ancylostoma duodenale.</title>
        <authorList>
            <person name="Mitreva M."/>
        </authorList>
    </citation>
    <scope>NUCLEOTIDE SEQUENCE [LARGE SCALE GENOMIC DNA]</scope>
    <source>
        <strain evidence="2 3">Zhejiang</strain>
    </source>
</reference>
<dbReference type="Proteomes" id="UP000054047">
    <property type="component" value="Unassembled WGS sequence"/>
</dbReference>
<sequence length="102" mass="11517">MELMAQERIKNCDGSVEGFGSWSANSIRYKMVGADRSRPKPLIEGALRSWWEEGSALGKDNKYTDESMYHFGNMVHAATTQIGCAYEICGDTMQIFCLYDDM</sequence>
<keyword evidence="3" id="KW-1185">Reference proteome</keyword>
<feature type="domain" description="SCP" evidence="1">
    <location>
        <begin position="2"/>
        <end position="98"/>
    </location>
</feature>
<dbReference type="EMBL" id="KN782632">
    <property type="protein sequence ID" value="KIH43817.1"/>
    <property type="molecule type" value="Genomic_DNA"/>
</dbReference>
<accession>A0A0C2C2R3</accession>
<dbReference type="OrthoDB" id="10339265at2759"/>
<evidence type="ECO:0000313" key="3">
    <source>
        <dbReference type="Proteomes" id="UP000054047"/>
    </source>
</evidence>
<dbReference type="Pfam" id="PF00188">
    <property type="entry name" value="CAP"/>
    <property type="match status" value="1"/>
</dbReference>
<protein>
    <recommendedName>
        <fullName evidence="1">SCP domain-containing protein</fullName>
    </recommendedName>
</protein>
<evidence type="ECO:0000259" key="1">
    <source>
        <dbReference type="Pfam" id="PF00188"/>
    </source>
</evidence>
<gene>
    <name evidence="2" type="ORF">ANCDUO_26171</name>
</gene>